<gene>
    <name evidence="1" type="ORF">ACA1_131600</name>
</gene>
<accession>L8GMG8</accession>
<reference evidence="1 2" key="1">
    <citation type="journal article" date="2013" name="Genome Biol.">
        <title>Genome of Acanthamoeba castellanii highlights extensive lateral gene transfer and early evolution of tyrosine kinase signaling.</title>
        <authorList>
            <person name="Clarke M."/>
            <person name="Lohan A.J."/>
            <person name="Liu B."/>
            <person name="Lagkouvardos I."/>
            <person name="Roy S."/>
            <person name="Zafar N."/>
            <person name="Bertelli C."/>
            <person name="Schilde C."/>
            <person name="Kianianmomeni A."/>
            <person name="Burglin T.R."/>
            <person name="Frech C."/>
            <person name="Turcotte B."/>
            <person name="Kopec K.O."/>
            <person name="Synnott J.M."/>
            <person name="Choo C."/>
            <person name="Paponov I."/>
            <person name="Finkler A."/>
            <person name="Soon Heng Tan C."/>
            <person name="Hutchins A.P."/>
            <person name="Weinmeier T."/>
            <person name="Rattei T."/>
            <person name="Chu J.S."/>
            <person name="Gimenez G."/>
            <person name="Irimia M."/>
            <person name="Rigden D.J."/>
            <person name="Fitzpatrick D.A."/>
            <person name="Lorenzo-Morales J."/>
            <person name="Bateman A."/>
            <person name="Chiu C.H."/>
            <person name="Tang P."/>
            <person name="Hegemann P."/>
            <person name="Fromm H."/>
            <person name="Raoult D."/>
            <person name="Greub G."/>
            <person name="Miranda-Saavedra D."/>
            <person name="Chen N."/>
            <person name="Nash P."/>
            <person name="Ginger M.L."/>
            <person name="Horn M."/>
            <person name="Schaap P."/>
            <person name="Caler L."/>
            <person name="Loftus B."/>
        </authorList>
    </citation>
    <scope>NUCLEOTIDE SEQUENCE [LARGE SCALE GENOMIC DNA]</scope>
    <source>
        <strain evidence="1 2">Neff</strain>
    </source>
</reference>
<dbReference type="RefSeq" id="XP_004336180.1">
    <property type="nucleotide sequence ID" value="XM_004336132.1"/>
</dbReference>
<organism evidence="1 2">
    <name type="scientific">Acanthamoeba castellanii (strain ATCC 30010 / Neff)</name>
    <dbReference type="NCBI Taxonomy" id="1257118"/>
    <lineage>
        <taxon>Eukaryota</taxon>
        <taxon>Amoebozoa</taxon>
        <taxon>Discosea</taxon>
        <taxon>Longamoebia</taxon>
        <taxon>Centramoebida</taxon>
        <taxon>Acanthamoebidae</taxon>
        <taxon>Acanthamoeba</taxon>
    </lineage>
</organism>
<dbReference type="VEuPathDB" id="AmoebaDB:ACA1_131600"/>
<dbReference type="GeneID" id="14914757"/>
<evidence type="ECO:0000313" key="1">
    <source>
        <dbReference type="EMBL" id="ELR14167.1"/>
    </source>
</evidence>
<evidence type="ECO:0000313" key="2">
    <source>
        <dbReference type="Proteomes" id="UP000011083"/>
    </source>
</evidence>
<dbReference type="Proteomes" id="UP000011083">
    <property type="component" value="Unassembled WGS sequence"/>
</dbReference>
<dbReference type="AlphaFoldDB" id="L8GMG8"/>
<sequence length="350" mass="37294">MSEGDRSNLPDKVLSENFLSVIFLNNTTHITFSSTSMRLLLSYLLLALFLAPCCRACSSSCCSSSPSSLPFGVEDCRDTSLMDAFDSALAITKANGSYSEIFAPELSSGALFIPLDCAADPSLFPFPARTPGTLLDTVLSRGAIRSFEVDNAELNTLMELMVSIISNQYDVPLTRVVLSFPDNSTIAIEMLIAGIVDLAGPDFSLGGEFMGIARKRVTQQSCATTDGLGVFTVLDNSPFTSFADLQSAPTLTTLTNAEGSATIYSSVLPNLDVTVNAAIPDADIVAALRTGAINVVIDLDVAFLASEGIDVTGLRSFFGGFDNPNGSLFAIRCLPRHLCGKKNQKWKKSM</sequence>
<dbReference type="KEGG" id="acan:ACA1_131600"/>
<name>L8GMG8_ACACF</name>
<dbReference type="EMBL" id="KB008070">
    <property type="protein sequence ID" value="ELR14167.1"/>
    <property type="molecule type" value="Genomic_DNA"/>
</dbReference>
<proteinExistence type="predicted"/>
<protein>
    <submittedName>
        <fullName evidence="1">Uncharacterized protein</fullName>
    </submittedName>
</protein>
<keyword evidence="2" id="KW-1185">Reference proteome</keyword>